<evidence type="ECO:0000313" key="3">
    <source>
        <dbReference type="EMBL" id="SNZ03243.1"/>
    </source>
</evidence>
<organism evidence="3 4">
    <name type="scientific">Natronoarchaeum philippinense</name>
    <dbReference type="NCBI Taxonomy" id="558529"/>
    <lineage>
        <taxon>Archaea</taxon>
        <taxon>Methanobacteriati</taxon>
        <taxon>Methanobacteriota</taxon>
        <taxon>Stenosarchaea group</taxon>
        <taxon>Halobacteria</taxon>
        <taxon>Halobacteriales</taxon>
        <taxon>Natronoarchaeaceae</taxon>
    </lineage>
</organism>
<dbReference type="RefSeq" id="WP_097007282.1">
    <property type="nucleotide sequence ID" value="NZ_OBEJ01000001.1"/>
</dbReference>
<dbReference type="InterPro" id="IPR013766">
    <property type="entry name" value="Thioredoxin_domain"/>
</dbReference>
<dbReference type="GO" id="GO:0005737">
    <property type="term" value="C:cytoplasm"/>
    <property type="evidence" value="ECO:0007669"/>
    <property type="project" value="TreeGrafter"/>
</dbReference>
<dbReference type="Gene3D" id="3.40.30.10">
    <property type="entry name" value="Glutaredoxin"/>
    <property type="match status" value="1"/>
</dbReference>
<dbReference type="EMBL" id="OBEJ01000001">
    <property type="protein sequence ID" value="SNZ03243.1"/>
    <property type="molecule type" value="Genomic_DNA"/>
</dbReference>
<evidence type="ECO:0000313" key="4">
    <source>
        <dbReference type="Proteomes" id="UP000219453"/>
    </source>
</evidence>
<dbReference type="CDD" id="cd02947">
    <property type="entry name" value="TRX_family"/>
    <property type="match status" value="1"/>
</dbReference>
<dbReference type="OrthoDB" id="267941at2157"/>
<dbReference type="Proteomes" id="UP000219453">
    <property type="component" value="Unassembled WGS sequence"/>
</dbReference>
<dbReference type="PANTHER" id="PTHR45663">
    <property type="entry name" value="GEO12009P1"/>
    <property type="match status" value="1"/>
</dbReference>
<evidence type="ECO:0000259" key="2">
    <source>
        <dbReference type="PROSITE" id="PS51352"/>
    </source>
</evidence>
<feature type="compositionally biased region" description="Acidic residues" evidence="1">
    <location>
        <begin position="1"/>
        <end position="11"/>
    </location>
</feature>
<dbReference type="InterPro" id="IPR036249">
    <property type="entry name" value="Thioredoxin-like_sf"/>
</dbReference>
<accession>A0A285N2S2</accession>
<reference evidence="3 4" key="1">
    <citation type="submission" date="2017-09" db="EMBL/GenBank/DDBJ databases">
        <authorList>
            <person name="Ehlers B."/>
            <person name="Leendertz F.H."/>
        </authorList>
    </citation>
    <scope>NUCLEOTIDE SEQUENCE [LARGE SCALE GENOMIC DNA]</scope>
    <source>
        <strain evidence="3 4">DSM 27208</strain>
    </source>
</reference>
<sequence>MTDDTDAVPEYDPDRPAPLSTADELDALVASEDLVLVEFYTSGCSICQSMEPILSNVARESDAVVATMNPRDDPPLVEEYDVRSVPLLLLFSEGELVDRLADGFVETDRLVEFVGREE</sequence>
<feature type="region of interest" description="Disordered" evidence="1">
    <location>
        <begin position="1"/>
        <end position="20"/>
    </location>
</feature>
<dbReference type="Pfam" id="PF00085">
    <property type="entry name" value="Thioredoxin"/>
    <property type="match status" value="1"/>
</dbReference>
<dbReference type="GO" id="GO:0015035">
    <property type="term" value="F:protein-disulfide reductase activity"/>
    <property type="evidence" value="ECO:0007669"/>
    <property type="project" value="TreeGrafter"/>
</dbReference>
<proteinExistence type="predicted"/>
<dbReference type="SUPFAM" id="SSF52833">
    <property type="entry name" value="Thioredoxin-like"/>
    <property type="match status" value="1"/>
</dbReference>
<feature type="domain" description="Thioredoxin" evidence="2">
    <location>
        <begin position="11"/>
        <end position="118"/>
    </location>
</feature>
<name>A0A285N2S2_NATPI</name>
<gene>
    <name evidence="3" type="ORF">SAMN06269185_0226</name>
</gene>
<evidence type="ECO:0000256" key="1">
    <source>
        <dbReference type="SAM" id="MobiDB-lite"/>
    </source>
</evidence>
<keyword evidence="4" id="KW-1185">Reference proteome</keyword>
<dbReference type="PANTHER" id="PTHR45663:SF11">
    <property type="entry name" value="GEO12009P1"/>
    <property type="match status" value="1"/>
</dbReference>
<protein>
    <submittedName>
        <fullName evidence="3">Thioredoxin</fullName>
    </submittedName>
</protein>
<dbReference type="AlphaFoldDB" id="A0A285N2S2"/>
<dbReference type="PROSITE" id="PS51352">
    <property type="entry name" value="THIOREDOXIN_2"/>
    <property type="match status" value="1"/>
</dbReference>